<dbReference type="PROSITE" id="PS51257">
    <property type="entry name" value="PROKAR_LIPOPROTEIN"/>
    <property type="match status" value="1"/>
</dbReference>
<name>A0A2S6IRM6_9FLAO</name>
<keyword evidence="3" id="KW-1185">Reference proteome</keyword>
<accession>A0A2S6IRM6</accession>
<evidence type="ECO:0000256" key="1">
    <source>
        <dbReference type="SAM" id="SignalP"/>
    </source>
</evidence>
<dbReference type="OrthoDB" id="1150486at2"/>
<reference evidence="2 3" key="1">
    <citation type="submission" date="2018-02" db="EMBL/GenBank/DDBJ databases">
        <title>Genomic Encyclopedia of Archaeal and Bacterial Type Strains, Phase II (KMG-II): from individual species to whole genera.</title>
        <authorList>
            <person name="Goeker M."/>
        </authorList>
    </citation>
    <scope>NUCLEOTIDE SEQUENCE [LARGE SCALE GENOMIC DNA]</scope>
    <source>
        <strain evidence="2 3">DSM 16809</strain>
    </source>
</reference>
<dbReference type="AlphaFoldDB" id="A0A2S6IRM6"/>
<comment type="caution">
    <text evidence="2">The sequence shown here is derived from an EMBL/GenBank/DDBJ whole genome shotgun (WGS) entry which is preliminary data.</text>
</comment>
<proteinExistence type="predicted"/>
<evidence type="ECO:0000313" key="2">
    <source>
        <dbReference type="EMBL" id="PPK96899.1"/>
    </source>
</evidence>
<dbReference type="Proteomes" id="UP000239002">
    <property type="component" value="Unassembled WGS sequence"/>
</dbReference>
<evidence type="ECO:0008006" key="4">
    <source>
        <dbReference type="Google" id="ProtNLM"/>
    </source>
</evidence>
<dbReference type="EMBL" id="PTJE01000001">
    <property type="protein sequence ID" value="PPK96899.1"/>
    <property type="molecule type" value="Genomic_DNA"/>
</dbReference>
<gene>
    <name evidence="2" type="ORF">LY01_00724</name>
</gene>
<keyword evidence="1" id="KW-0732">Signal</keyword>
<organism evidence="2 3">
    <name type="scientific">Nonlabens xylanidelens</name>
    <dbReference type="NCBI Taxonomy" id="191564"/>
    <lineage>
        <taxon>Bacteria</taxon>
        <taxon>Pseudomonadati</taxon>
        <taxon>Bacteroidota</taxon>
        <taxon>Flavobacteriia</taxon>
        <taxon>Flavobacteriales</taxon>
        <taxon>Flavobacteriaceae</taxon>
        <taxon>Nonlabens</taxon>
    </lineage>
</organism>
<protein>
    <recommendedName>
        <fullName evidence="4">Nicotinic acid mononucleotide adenyltransferase</fullName>
    </recommendedName>
</protein>
<feature type="chain" id="PRO_5015782902" description="Nicotinic acid mononucleotide adenyltransferase" evidence="1">
    <location>
        <begin position="22"/>
        <end position="301"/>
    </location>
</feature>
<evidence type="ECO:0000313" key="3">
    <source>
        <dbReference type="Proteomes" id="UP000239002"/>
    </source>
</evidence>
<feature type="signal peptide" evidence="1">
    <location>
        <begin position="1"/>
        <end position="21"/>
    </location>
</feature>
<sequence>MKAITTFLASALLAFSLTSCDTEIVIGDGYNAPTLNEVLASSEVWYVDLNSTQGTPNVPFMTRAFTLSFDFGTVYANNNLVGVGSAGAGLGIDVGSYNAVNNQLAILHDIDGLHDFEVIVRAYDRLELRDLHNNTRYFLDGYDRANFDYDQLFYDNVQYFLQEYQAWEKVYTSNVGAINDFDRENYLRFFPGNNEDIFESSQDRNGLNSSSLFWDYSGDYTVRDQSPGSINKQLTLGYDFIWNDYFDLYIVDDRTIEMYHIDSGTTYRFKGRGYIQLKNASSVNSTKNRMLDYNRAMENKK</sequence>
<dbReference type="RefSeq" id="WP_104514429.1">
    <property type="nucleotide sequence ID" value="NZ_MQVW01000027.1"/>
</dbReference>